<accession>A0AB34GXK8</accession>
<proteinExistence type="predicted"/>
<dbReference type="GO" id="GO:0006283">
    <property type="term" value="P:transcription-coupled nucleotide-excision repair"/>
    <property type="evidence" value="ECO:0007669"/>
    <property type="project" value="TreeGrafter"/>
</dbReference>
<gene>
    <name evidence="2" type="ORF">J1605_009206</name>
</gene>
<dbReference type="GO" id="GO:0000993">
    <property type="term" value="F:RNA polymerase II complex binding"/>
    <property type="evidence" value="ECO:0007669"/>
    <property type="project" value="TreeGrafter"/>
</dbReference>
<protein>
    <submittedName>
        <fullName evidence="2">Uncharacterized protein</fullName>
    </submittedName>
</protein>
<organism evidence="2 3">
    <name type="scientific">Eschrichtius robustus</name>
    <name type="common">California gray whale</name>
    <name type="synonym">Eschrichtius gibbosus</name>
    <dbReference type="NCBI Taxonomy" id="9764"/>
    <lineage>
        <taxon>Eukaryota</taxon>
        <taxon>Metazoa</taxon>
        <taxon>Chordata</taxon>
        <taxon>Craniata</taxon>
        <taxon>Vertebrata</taxon>
        <taxon>Euteleostomi</taxon>
        <taxon>Mammalia</taxon>
        <taxon>Eutheria</taxon>
        <taxon>Laurasiatheria</taxon>
        <taxon>Artiodactyla</taxon>
        <taxon>Whippomorpha</taxon>
        <taxon>Cetacea</taxon>
        <taxon>Mysticeti</taxon>
        <taxon>Eschrichtiidae</taxon>
        <taxon>Eschrichtius</taxon>
    </lineage>
</organism>
<reference evidence="2 3" key="1">
    <citation type="submission" date="2022-11" db="EMBL/GenBank/DDBJ databases">
        <title>Whole genome sequence of Eschrichtius robustus ER-17-0199.</title>
        <authorList>
            <person name="Bruniche-Olsen A."/>
            <person name="Black A.N."/>
            <person name="Fields C.J."/>
            <person name="Walden K."/>
            <person name="Dewoody J.A."/>
        </authorList>
    </citation>
    <scope>NUCLEOTIDE SEQUENCE [LARGE SCALE GENOMIC DNA]</scope>
    <source>
        <strain evidence="2">ER-17-0199</strain>
        <tissue evidence="2">Blubber</tissue>
    </source>
</reference>
<keyword evidence="3" id="KW-1185">Reference proteome</keyword>
<evidence type="ECO:0000313" key="2">
    <source>
        <dbReference type="EMBL" id="KAJ8783501.1"/>
    </source>
</evidence>
<dbReference type="PANTHER" id="PTHR28670:SF1">
    <property type="entry name" value="UV-STIMULATED SCAFFOLD PROTEIN A"/>
    <property type="match status" value="1"/>
</dbReference>
<dbReference type="Proteomes" id="UP001159641">
    <property type="component" value="Unassembled WGS sequence"/>
</dbReference>
<dbReference type="EMBL" id="JAIQCJ010002084">
    <property type="protein sequence ID" value="KAJ8783501.1"/>
    <property type="molecule type" value="Genomic_DNA"/>
</dbReference>
<comment type="caution">
    <text evidence="2">The sequence shown here is derived from an EMBL/GenBank/DDBJ whole genome shotgun (WGS) entry which is preliminary data.</text>
</comment>
<dbReference type="InterPro" id="IPR018610">
    <property type="entry name" value="UVSSA"/>
</dbReference>
<name>A0AB34GXK8_ESCRO</name>
<dbReference type="GO" id="GO:0009411">
    <property type="term" value="P:response to UV"/>
    <property type="evidence" value="ECO:0007669"/>
    <property type="project" value="InterPro"/>
</dbReference>
<dbReference type="AlphaFoldDB" id="A0AB34GXK8"/>
<evidence type="ECO:0000313" key="3">
    <source>
        <dbReference type="Proteomes" id="UP001159641"/>
    </source>
</evidence>
<dbReference type="GO" id="GO:0005694">
    <property type="term" value="C:chromosome"/>
    <property type="evidence" value="ECO:0007669"/>
    <property type="project" value="TreeGrafter"/>
</dbReference>
<feature type="region of interest" description="Disordered" evidence="1">
    <location>
        <begin position="59"/>
        <end position="84"/>
    </location>
</feature>
<dbReference type="PANTHER" id="PTHR28670">
    <property type="entry name" value="UV-STIMULATED SCAFFOLD PROTEIN A"/>
    <property type="match status" value="1"/>
</dbReference>
<sequence length="198" mass="21786">MSREIRSCLMELESCFRLLVPFDLDPTLGAALPAMAEEGGRDEEQPCCSKTLAICARRPGAAGAEGPPSEDKDEDSDPEGFVRHHGLGSREYTLEVELSSDSLKVHEDEDNLVVIHVAQDTLRLIQNRFLPAVCSWVQLFTRAGTHGGHLERAIDLKAELEAALRRSRELDVMPEEGCRREVSAAGLSAREDSQGTFL</sequence>
<evidence type="ECO:0000256" key="1">
    <source>
        <dbReference type="SAM" id="MobiDB-lite"/>
    </source>
</evidence>